<dbReference type="GO" id="GO:0004386">
    <property type="term" value="F:helicase activity"/>
    <property type="evidence" value="ECO:0007669"/>
    <property type="project" value="UniProtKB-KW"/>
</dbReference>
<dbReference type="Pfam" id="PF04326">
    <property type="entry name" value="SLFN_AlbA_2"/>
    <property type="match status" value="1"/>
</dbReference>
<keyword evidence="2" id="KW-0347">Helicase</keyword>
<dbReference type="RefSeq" id="WP_008835969.1">
    <property type="nucleotide sequence ID" value="NZ_AHAM01000087.1"/>
</dbReference>
<sequence length="406" mass="45761">MPTRTELLEIIANGENSGVEFKRDDLRTQDLAKELVAFSNLEGGMVLLGVEDDGSVSGLTRQDLEEWVMNVCRDKIRPAIVPFFEVVRKVQDDEDVAIVRVTRGYDVHALWHNNGNRYLMRVGTLSREASQEELARLFQHRGAIRAELRPVSGATLAHLDRRRLRNYFGGIRQQDVPADDDEEAWQSLLVNTEIMTEEGVTVGGMLLFGRTPNRFLPHAGIDAVAYPGTEQDYDAQERVALRGPMTPLLSEGGDDIVENGLVEQALDFVQRNTRVIVEAEGGRRVERPVYPPDALREGIVNALIHRDYLLTSTDIALAVYSDRLEIISPGRLPNGITPERMRAGTRAARNQILKDVMRDYRYLEHMGMGIPRKIVKGMREHNGTEPDLIEQDERFVVRLFAQAPEG</sequence>
<dbReference type="PANTHER" id="PTHR30595">
    <property type="entry name" value="GLPR-RELATED TRANSCRIPTIONAL REPRESSOR"/>
    <property type="match status" value="1"/>
</dbReference>
<keyword evidence="2" id="KW-0547">Nucleotide-binding</keyword>
<reference evidence="2 3" key="1">
    <citation type="journal article" date="2012" name="J. Bacteriol.">
        <title>Draft Genome Sequence of Mesorhizobium alhagi CCNWXJ12-2T, a Novel Salt-Resistant Species Isolated from the Desert of Northwestern China.</title>
        <authorList>
            <person name="Zhou M."/>
            <person name="Chen W."/>
            <person name="Chen H."/>
            <person name="Wei G."/>
        </authorList>
    </citation>
    <scope>NUCLEOTIDE SEQUENCE [LARGE SCALE GENOMIC DNA]</scope>
    <source>
        <strain evidence="2 3">CCNWXJ12-2</strain>
    </source>
</reference>
<dbReference type="OrthoDB" id="288285at2"/>
<dbReference type="Pfam" id="PF13749">
    <property type="entry name" value="HATPase_c_4"/>
    <property type="match status" value="1"/>
</dbReference>
<dbReference type="Gene3D" id="3.30.950.30">
    <property type="entry name" value="Schlafen, AAA domain"/>
    <property type="match status" value="1"/>
</dbReference>
<keyword evidence="2" id="KW-0067">ATP-binding</keyword>
<accession>H0HQA8</accession>
<evidence type="ECO:0000313" key="3">
    <source>
        <dbReference type="Proteomes" id="UP000003250"/>
    </source>
</evidence>
<name>H0HQA8_9HYPH</name>
<dbReference type="EMBL" id="AHAM01000087">
    <property type="protein sequence ID" value="EHK57080.1"/>
    <property type="molecule type" value="Genomic_DNA"/>
</dbReference>
<protein>
    <submittedName>
        <fullName evidence="2">ATP-dependent DNA helicase RecG domain protein</fullName>
    </submittedName>
</protein>
<dbReference type="Proteomes" id="UP000003250">
    <property type="component" value="Unassembled WGS sequence"/>
</dbReference>
<dbReference type="InterPro" id="IPR038475">
    <property type="entry name" value="RecG_C_sf"/>
</dbReference>
<evidence type="ECO:0000313" key="2">
    <source>
        <dbReference type="EMBL" id="EHK57080.1"/>
    </source>
</evidence>
<proteinExistence type="predicted"/>
<dbReference type="PATRIC" id="fig|1107882.3.peg.2298"/>
<feature type="domain" description="Schlafen AlbA-2" evidence="1">
    <location>
        <begin position="15"/>
        <end position="129"/>
    </location>
</feature>
<evidence type="ECO:0000259" key="1">
    <source>
        <dbReference type="Pfam" id="PF04326"/>
    </source>
</evidence>
<dbReference type="Gene3D" id="3.30.565.60">
    <property type="match status" value="1"/>
</dbReference>
<keyword evidence="2" id="KW-0378">Hydrolase</keyword>
<dbReference type="InterPro" id="IPR007421">
    <property type="entry name" value="Schlafen_AlbA_2_dom"/>
</dbReference>
<gene>
    <name evidence="2" type="ORF">MAXJ12_11692</name>
</gene>
<dbReference type="AlphaFoldDB" id="H0HQA8"/>
<organism evidence="2 3">
    <name type="scientific">Mesorhizobium alhagi CCNWXJ12-2</name>
    <dbReference type="NCBI Taxonomy" id="1107882"/>
    <lineage>
        <taxon>Bacteria</taxon>
        <taxon>Pseudomonadati</taxon>
        <taxon>Pseudomonadota</taxon>
        <taxon>Alphaproteobacteria</taxon>
        <taxon>Hyphomicrobiales</taxon>
        <taxon>Phyllobacteriaceae</taxon>
        <taxon>Allomesorhizobium</taxon>
    </lineage>
</organism>
<dbReference type="PANTHER" id="PTHR30595:SF6">
    <property type="entry name" value="SCHLAFEN ALBA-2 DOMAIN-CONTAINING PROTEIN"/>
    <property type="match status" value="1"/>
</dbReference>
<dbReference type="InterPro" id="IPR038461">
    <property type="entry name" value="Schlafen_AlbA_2_dom_sf"/>
</dbReference>
<keyword evidence="3" id="KW-1185">Reference proteome</keyword>